<evidence type="ECO:0000256" key="2">
    <source>
        <dbReference type="ARBA" id="ARBA00023125"/>
    </source>
</evidence>
<dbReference type="PRINTS" id="PR00038">
    <property type="entry name" value="HTHLUXR"/>
</dbReference>
<dbReference type="SUPFAM" id="SSF46894">
    <property type="entry name" value="C-terminal effector domain of the bipartite response regulators"/>
    <property type="match status" value="1"/>
</dbReference>
<dbReference type="Pfam" id="PF17874">
    <property type="entry name" value="TPR_MalT"/>
    <property type="match status" value="1"/>
</dbReference>
<dbReference type="SUPFAM" id="SSF52540">
    <property type="entry name" value="P-loop containing nucleoside triphosphate hydrolases"/>
    <property type="match status" value="1"/>
</dbReference>
<proteinExistence type="predicted"/>
<dbReference type="CDD" id="cd06170">
    <property type="entry name" value="LuxR_C_like"/>
    <property type="match status" value="1"/>
</dbReference>
<accession>A0ABU3VZV3</accession>
<evidence type="ECO:0000259" key="4">
    <source>
        <dbReference type="PROSITE" id="PS50043"/>
    </source>
</evidence>
<dbReference type="InterPro" id="IPR059106">
    <property type="entry name" value="WHD_MalT"/>
</dbReference>
<name>A0ABU3VZV3_9GAMM</name>
<organism evidence="5 6">
    <name type="scientific">Marinobacter xestospongiae</name>
    <dbReference type="NCBI Taxonomy" id="994319"/>
    <lineage>
        <taxon>Bacteria</taxon>
        <taxon>Pseudomonadati</taxon>
        <taxon>Pseudomonadota</taxon>
        <taxon>Gammaproteobacteria</taxon>
        <taxon>Pseudomonadales</taxon>
        <taxon>Marinobacteraceae</taxon>
        <taxon>Marinobacter</taxon>
    </lineage>
</organism>
<gene>
    <name evidence="5" type="ORF">RYS15_13915</name>
</gene>
<protein>
    <submittedName>
        <fullName evidence="5">LuxR C-terminal-related transcriptional regulator</fullName>
    </submittedName>
</protein>
<evidence type="ECO:0000256" key="1">
    <source>
        <dbReference type="ARBA" id="ARBA00023015"/>
    </source>
</evidence>
<dbReference type="InterPro" id="IPR036388">
    <property type="entry name" value="WH-like_DNA-bd_sf"/>
</dbReference>
<dbReference type="SUPFAM" id="SSF48452">
    <property type="entry name" value="TPR-like"/>
    <property type="match status" value="1"/>
</dbReference>
<dbReference type="Pfam" id="PF00196">
    <property type="entry name" value="GerE"/>
    <property type="match status" value="1"/>
</dbReference>
<feature type="domain" description="HTH luxR-type" evidence="4">
    <location>
        <begin position="828"/>
        <end position="893"/>
    </location>
</feature>
<dbReference type="Pfam" id="PF25873">
    <property type="entry name" value="WHD_MalT"/>
    <property type="match status" value="1"/>
</dbReference>
<keyword evidence="3" id="KW-0804">Transcription</keyword>
<sequence length="896" mass="99863">MLLTTKFLPPATDPRAVQRPRLVEMLEPAPPKRLNLVIAPAGYGKTTAVGQWCAGAIERLAWLSLDGADNEPRRFWQYVAGSLAHSGLNGVDDAQRTLSQAEASELDGGVTGLLNALAATSESVLLVLDDFHAIQNRTILRQLAFFIDYLPASVTVTLTSRNEPELPLARWRVRHWLSEIHPRTLAFSEQECGHFFRDFMSLALSDDEIRSLWQTTEGWAAAMQLTALSGTDGSADGGKPTVKLDGRHISDYVLTEILDNQPPALCQFLLDTATCTRVCGSLCDHIRESSDSQDYLERLLRENLFLVPLDDTNTWFRYHDLFREALIQRASHQAPHRLDQCQARAIDWLLANDHVQEGISQQILREDWEGLASALTQHGNALIHAGFHLPVLEWLDHLPDRWLHDSPPLLMLRIWGLYFANRVDRIEPLLGELEDLLDRQVADSHPDAEGALALHSEISLIRSYLARIHNDEKSASDLTRQVLQELDHTRIPLKSVTYYGLGLDCFGQGDLVAAAEALCSSVQHGRIERKPSTVLSSGGLLAWIQYYQGDLDLALETCNDIRHWVDEHFYDPQQPRLISCWQQSVLTEIYRERNEPALAQTHLSPLLDHLKSGTEPGQHIVIQYVRGHLAFSEGRFEEAIDALEDAEAVARRRREQIVFDPPACGALLVRCLLASNQLARARHWLEAEDPNRSGSPLNQLHETLVAVRVLLADNRVDEAHNRLQPVLASAQQRGFHQLALEAGLVQAEILLSRQQEAEADGILDALLANGLEAGFLRLFADTPSRLQTRLLARATLIRGGKRAEALCRLLEAQTARTAPVSEGTATANSQLLEPLSQREREVLELIHQGLANKDIAATMEVAAATVKAHIRNLYGKLAVGSRTEALARARELGLLE</sequence>
<dbReference type="Gene3D" id="1.25.40.10">
    <property type="entry name" value="Tetratricopeptide repeat domain"/>
    <property type="match status" value="1"/>
</dbReference>
<dbReference type="PANTHER" id="PTHR44688">
    <property type="entry name" value="DNA-BINDING TRANSCRIPTIONAL ACTIVATOR DEVR_DOSR"/>
    <property type="match status" value="1"/>
</dbReference>
<dbReference type="InterPro" id="IPR011990">
    <property type="entry name" value="TPR-like_helical_dom_sf"/>
</dbReference>
<dbReference type="InterPro" id="IPR000792">
    <property type="entry name" value="Tscrpt_reg_LuxR_C"/>
</dbReference>
<dbReference type="Proteomes" id="UP001269819">
    <property type="component" value="Unassembled WGS sequence"/>
</dbReference>
<dbReference type="Gene3D" id="3.40.50.300">
    <property type="entry name" value="P-loop containing nucleotide triphosphate hydrolases"/>
    <property type="match status" value="1"/>
</dbReference>
<keyword evidence="6" id="KW-1185">Reference proteome</keyword>
<dbReference type="InterPro" id="IPR041617">
    <property type="entry name" value="TPR_MalT"/>
</dbReference>
<dbReference type="InterPro" id="IPR027417">
    <property type="entry name" value="P-loop_NTPase"/>
</dbReference>
<keyword evidence="1" id="KW-0805">Transcription regulation</keyword>
<dbReference type="SMART" id="SM00421">
    <property type="entry name" value="HTH_LUXR"/>
    <property type="match status" value="1"/>
</dbReference>
<dbReference type="InterPro" id="IPR016032">
    <property type="entry name" value="Sig_transdc_resp-reg_C-effctor"/>
</dbReference>
<dbReference type="EMBL" id="JAWIIJ010000009">
    <property type="protein sequence ID" value="MDV2079781.1"/>
    <property type="molecule type" value="Genomic_DNA"/>
</dbReference>
<dbReference type="RefSeq" id="WP_316974277.1">
    <property type="nucleotide sequence ID" value="NZ_JAWIIJ010000009.1"/>
</dbReference>
<evidence type="ECO:0000313" key="5">
    <source>
        <dbReference type="EMBL" id="MDV2079781.1"/>
    </source>
</evidence>
<evidence type="ECO:0000256" key="3">
    <source>
        <dbReference type="ARBA" id="ARBA00023163"/>
    </source>
</evidence>
<reference evidence="5 6" key="1">
    <citation type="submission" date="2023-10" db="EMBL/GenBank/DDBJ databases">
        <title>Characteristics and mechanism of a salt-tolerant marine origin heterotrophic nitrifying- aerobic denitrifying bacteria Marinobacter xestospongiae HN1.</title>
        <authorList>
            <person name="Qi R."/>
        </authorList>
    </citation>
    <scope>NUCLEOTIDE SEQUENCE [LARGE SCALE GENOMIC DNA]</scope>
    <source>
        <strain evidence="5 6">HN1</strain>
    </source>
</reference>
<dbReference type="PANTHER" id="PTHR44688:SF16">
    <property type="entry name" value="DNA-BINDING TRANSCRIPTIONAL ACTIVATOR DEVR_DOSR"/>
    <property type="match status" value="1"/>
</dbReference>
<dbReference type="PROSITE" id="PS00622">
    <property type="entry name" value="HTH_LUXR_1"/>
    <property type="match status" value="1"/>
</dbReference>
<evidence type="ECO:0000313" key="6">
    <source>
        <dbReference type="Proteomes" id="UP001269819"/>
    </source>
</evidence>
<comment type="caution">
    <text evidence="5">The sequence shown here is derived from an EMBL/GenBank/DDBJ whole genome shotgun (WGS) entry which is preliminary data.</text>
</comment>
<dbReference type="Gene3D" id="1.10.10.10">
    <property type="entry name" value="Winged helix-like DNA-binding domain superfamily/Winged helix DNA-binding domain"/>
    <property type="match status" value="1"/>
</dbReference>
<keyword evidence="2" id="KW-0238">DNA-binding</keyword>
<dbReference type="PROSITE" id="PS50043">
    <property type="entry name" value="HTH_LUXR_2"/>
    <property type="match status" value="1"/>
</dbReference>